<organism evidence="1 2">
    <name type="scientific">Fusarium oxysporum (strain Fo5176)</name>
    <name type="common">Fusarium vascular wilt</name>
    <dbReference type="NCBI Taxonomy" id="660025"/>
    <lineage>
        <taxon>Eukaryota</taxon>
        <taxon>Fungi</taxon>
        <taxon>Dikarya</taxon>
        <taxon>Ascomycota</taxon>
        <taxon>Pezizomycotina</taxon>
        <taxon>Sordariomycetes</taxon>
        <taxon>Hypocreomycetidae</taxon>
        <taxon>Hypocreales</taxon>
        <taxon>Nectriaceae</taxon>
        <taxon>Fusarium</taxon>
        <taxon>Fusarium oxysporum species complex</taxon>
    </lineage>
</organism>
<reference evidence="1" key="2">
    <citation type="submission" date="2025-08" db="UniProtKB">
        <authorList>
            <consortium name="EnsemblFungi"/>
        </authorList>
    </citation>
    <scope>IDENTIFICATION</scope>
    <source>
        <strain evidence="1">4287 / CBS 123668 / FGSC 9935 / NRRL 34936</strain>
    </source>
</reference>
<reference evidence="2" key="1">
    <citation type="journal article" date="2012" name="Mol. Plant Microbe Interact.">
        <title>A highly conserved effector in Fusarium oxysporum is required for full virulence on Arabidopsis.</title>
        <authorList>
            <person name="Thatcher L.F."/>
            <person name="Gardiner D.M."/>
            <person name="Kazan K."/>
            <person name="Manners J."/>
        </authorList>
    </citation>
    <scope>NUCLEOTIDE SEQUENCE [LARGE SCALE GENOMIC DNA]</scope>
    <source>
        <strain evidence="2">Fo5176</strain>
    </source>
</reference>
<evidence type="ECO:0000313" key="2">
    <source>
        <dbReference type="Proteomes" id="UP000002489"/>
    </source>
</evidence>
<protein>
    <submittedName>
        <fullName evidence="1">Uncharacterized protein</fullName>
    </submittedName>
</protein>
<sequence>MGSSIYQNTSQASEDPFGLEDLAGSLSRYAFHNGNSNAEDVAYKINLVDQELAVLRTEWDSIFETLKQSAKTAQQLEDICIDADSSIAMEKNKWLANCDRTRISIEPKQVRLINTEKEGYKWRICVAEMKPLFCKGLSNTGVRDQRRLIEQVGRGFEAIPATQNYITFQAHANTALSPETKNSESYIIDPALLDSASSSSSTTDEDEIRALKLELQNTNLQHESMLQQLQECTGQLQLAIQMKEYYEFCLLRVFASLNDMGHMLDGIRGESARVLTSHGEASQIQDSPTTLES</sequence>
<name>A0A0D2YCM5_FUSOF</name>
<dbReference type="AlphaFoldDB" id="A0A0D2YCM5"/>
<gene>
    <name evidence="1" type="primary">28955264</name>
</gene>
<dbReference type="VEuPathDB" id="FungiDB:FOXG_14057"/>
<proteinExistence type="predicted"/>
<evidence type="ECO:0000313" key="1">
    <source>
        <dbReference type="EnsemblFungi" id="FOXG_14057P0"/>
    </source>
</evidence>
<accession>A0A0D2YCM5</accession>
<dbReference type="EnsemblFungi" id="FOXG_14057T0">
    <property type="protein sequence ID" value="FOXG_14057P0"/>
    <property type="gene ID" value="FOXG_14057"/>
</dbReference>
<dbReference type="Proteomes" id="UP000002489">
    <property type="component" value="Unassembled WGS sequence"/>
</dbReference>